<dbReference type="Gene3D" id="1.10.10.10">
    <property type="entry name" value="Winged helix-like DNA-binding domain superfamily/Winged helix DNA-binding domain"/>
    <property type="match status" value="1"/>
</dbReference>
<proteinExistence type="predicted"/>
<keyword evidence="3" id="KW-0804">Transcription</keyword>
<name>A0ABT9YPI7_9STRE</name>
<dbReference type="PANTHER" id="PTHR38445">
    <property type="entry name" value="HTH-TYPE TRANSCRIPTIONAL REPRESSOR YTRA"/>
    <property type="match status" value="1"/>
</dbReference>
<evidence type="ECO:0000313" key="5">
    <source>
        <dbReference type="EMBL" id="MDQ0221670.1"/>
    </source>
</evidence>
<reference evidence="5 6" key="1">
    <citation type="submission" date="2023-07" db="EMBL/GenBank/DDBJ databases">
        <title>Genomic Encyclopedia of Type Strains, Phase IV (KMG-IV): sequencing the most valuable type-strain genomes for metagenomic binning, comparative biology and taxonomic classification.</title>
        <authorList>
            <person name="Goeker M."/>
        </authorList>
    </citation>
    <scope>NUCLEOTIDE SEQUENCE [LARGE SCALE GENOMIC DNA]</scope>
    <source>
        <strain evidence="5 6">DSM 105143</strain>
    </source>
</reference>
<dbReference type="EMBL" id="JAUSTM010000002">
    <property type="protein sequence ID" value="MDQ0221670.1"/>
    <property type="molecule type" value="Genomic_DNA"/>
</dbReference>
<feature type="domain" description="HTH gntR-type" evidence="4">
    <location>
        <begin position="9"/>
        <end position="77"/>
    </location>
</feature>
<dbReference type="InterPro" id="IPR036388">
    <property type="entry name" value="WH-like_DNA-bd_sf"/>
</dbReference>
<dbReference type="PROSITE" id="PS50949">
    <property type="entry name" value="HTH_GNTR"/>
    <property type="match status" value="1"/>
</dbReference>
<dbReference type="SUPFAM" id="SSF46785">
    <property type="entry name" value="Winged helix' DNA-binding domain"/>
    <property type="match status" value="1"/>
</dbReference>
<dbReference type="PRINTS" id="PR00035">
    <property type="entry name" value="HTHGNTR"/>
</dbReference>
<keyword evidence="6" id="KW-1185">Reference proteome</keyword>
<dbReference type="Proteomes" id="UP001223079">
    <property type="component" value="Unassembled WGS sequence"/>
</dbReference>
<keyword evidence="2 5" id="KW-0238">DNA-binding</keyword>
<gene>
    <name evidence="5" type="ORF">J2S23_000202</name>
</gene>
<dbReference type="InterPro" id="IPR000524">
    <property type="entry name" value="Tscrpt_reg_HTH_GntR"/>
</dbReference>
<dbReference type="PANTHER" id="PTHR38445:SF6">
    <property type="entry name" value="GNTR-FAMILY TRANSCRIPTIONAL REGULATOR"/>
    <property type="match status" value="1"/>
</dbReference>
<comment type="caution">
    <text evidence="5">The sequence shown here is derived from an EMBL/GenBank/DDBJ whole genome shotgun (WGS) entry which is preliminary data.</text>
</comment>
<evidence type="ECO:0000256" key="1">
    <source>
        <dbReference type="ARBA" id="ARBA00023015"/>
    </source>
</evidence>
<sequence>MAWKFDNNQPIYIQICNIIKLQIVTGQLQSGDRLPSVRDLAEIAGVNPNTIQRALSDLENQGFVYSRRTSGRFVTDNQELITVTRHTLAQEELSNFVTNMGNLGFKDNEIIPELESFLGGN</sequence>
<evidence type="ECO:0000313" key="6">
    <source>
        <dbReference type="Proteomes" id="UP001223079"/>
    </source>
</evidence>
<dbReference type="SMART" id="SM00345">
    <property type="entry name" value="HTH_GNTR"/>
    <property type="match status" value="1"/>
</dbReference>
<keyword evidence="1" id="KW-0805">Transcription regulation</keyword>
<protein>
    <submittedName>
        <fullName evidence="5">DNA-binding transcriptional regulator YhcF (GntR family)</fullName>
    </submittedName>
</protein>
<evidence type="ECO:0000256" key="3">
    <source>
        <dbReference type="ARBA" id="ARBA00023163"/>
    </source>
</evidence>
<dbReference type="CDD" id="cd07377">
    <property type="entry name" value="WHTH_GntR"/>
    <property type="match status" value="1"/>
</dbReference>
<evidence type="ECO:0000256" key="2">
    <source>
        <dbReference type="ARBA" id="ARBA00023125"/>
    </source>
</evidence>
<dbReference type="GO" id="GO:0003677">
    <property type="term" value="F:DNA binding"/>
    <property type="evidence" value="ECO:0007669"/>
    <property type="project" value="UniProtKB-KW"/>
</dbReference>
<accession>A0ABT9YPI7</accession>
<evidence type="ECO:0000259" key="4">
    <source>
        <dbReference type="PROSITE" id="PS50949"/>
    </source>
</evidence>
<dbReference type="Pfam" id="PF00392">
    <property type="entry name" value="GntR"/>
    <property type="match status" value="1"/>
</dbReference>
<dbReference type="RefSeq" id="WP_307120910.1">
    <property type="nucleotide sequence ID" value="NZ_JAUSTM010000002.1"/>
</dbReference>
<organism evidence="5 6">
    <name type="scientific">Streptococcus moroccensis</name>
    <dbReference type="NCBI Taxonomy" id="1451356"/>
    <lineage>
        <taxon>Bacteria</taxon>
        <taxon>Bacillati</taxon>
        <taxon>Bacillota</taxon>
        <taxon>Bacilli</taxon>
        <taxon>Lactobacillales</taxon>
        <taxon>Streptococcaceae</taxon>
        <taxon>Streptococcus</taxon>
    </lineage>
</organism>
<dbReference type="InterPro" id="IPR036390">
    <property type="entry name" value="WH_DNA-bd_sf"/>
</dbReference>